<sequence length="164" mass="18471">MVPRASLGQRDVQSGANTLDQVCAVPFMSITKWESTMVSPTTTKPGAEKESSEAAAARARVEKLRDLGPHLWASADTNRTLHKNCLDGEGIELPLLNLTMGKVDRSCVVSQAILYLLETNRTRKLWGFSDFAPLTAYIWKKDLHRRRLILWVRWVVTSSFPSRM</sequence>
<dbReference type="HOGENOM" id="CLU_1619133_0_0_1"/>
<gene>
    <name evidence="1" type="ORF">GALMADRAFT_479890</name>
</gene>
<proteinExistence type="predicted"/>
<dbReference type="AlphaFoldDB" id="A0A067T8Z3"/>
<dbReference type="EMBL" id="KL142379">
    <property type="protein sequence ID" value="KDR76374.1"/>
    <property type="molecule type" value="Genomic_DNA"/>
</dbReference>
<reference evidence="2" key="1">
    <citation type="journal article" date="2014" name="Proc. Natl. Acad. Sci. U.S.A.">
        <title>Extensive sampling of basidiomycete genomes demonstrates inadequacy of the white-rot/brown-rot paradigm for wood decay fungi.</title>
        <authorList>
            <person name="Riley R."/>
            <person name="Salamov A.A."/>
            <person name="Brown D.W."/>
            <person name="Nagy L.G."/>
            <person name="Floudas D."/>
            <person name="Held B.W."/>
            <person name="Levasseur A."/>
            <person name="Lombard V."/>
            <person name="Morin E."/>
            <person name="Otillar R."/>
            <person name="Lindquist E.A."/>
            <person name="Sun H."/>
            <person name="LaButti K.M."/>
            <person name="Schmutz J."/>
            <person name="Jabbour D."/>
            <person name="Luo H."/>
            <person name="Baker S.E."/>
            <person name="Pisabarro A.G."/>
            <person name="Walton J.D."/>
            <person name="Blanchette R.A."/>
            <person name="Henrissat B."/>
            <person name="Martin F."/>
            <person name="Cullen D."/>
            <person name="Hibbett D.S."/>
            <person name="Grigoriev I.V."/>
        </authorList>
    </citation>
    <scope>NUCLEOTIDE SEQUENCE [LARGE SCALE GENOMIC DNA]</scope>
    <source>
        <strain evidence="2">CBS 339.88</strain>
    </source>
</reference>
<evidence type="ECO:0000313" key="1">
    <source>
        <dbReference type="EMBL" id="KDR76374.1"/>
    </source>
</evidence>
<protein>
    <submittedName>
        <fullName evidence="1">Uncharacterized protein</fullName>
    </submittedName>
</protein>
<evidence type="ECO:0000313" key="2">
    <source>
        <dbReference type="Proteomes" id="UP000027222"/>
    </source>
</evidence>
<name>A0A067T8Z3_GALM3</name>
<accession>A0A067T8Z3</accession>
<organism evidence="1 2">
    <name type="scientific">Galerina marginata (strain CBS 339.88)</name>
    <dbReference type="NCBI Taxonomy" id="685588"/>
    <lineage>
        <taxon>Eukaryota</taxon>
        <taxon>Fungi</taxon>
        <taxon>Dikarya</taxon>
        <taxon>Basidiomycota</taxon>
        <taxon>Agaricomycotina</taxon>
        <taxon>Agaricomycetes</taxon>
        <taxon>Agaricomycetidae</taxon>
        <taxon>Agaricales</taxon>
        <taxon>Agaricineae</taxon>
        <taxon>Strophariaceae</taxon>
        <taxon>Galerina</taxon>
    </lineage>
</organism>
<keyword evidence="2" id="KW-1185">Reference proteome</keyword>
<dbReference type="Proteomes" id="UP000027222">
    <property type="component" value="Unassembled WGS sequence"/>
</dbReference>